<dbReference type="STRING" id="742743.HMPREF9453_01665"/>
<dbReference type="HOGENOM" id="CLU_454726_0_0_9"/>
<dbReference type="eggNOG" id="COG0822">
    <property type="taxonomic scope" value="Bacteria"/>
</dbReference>
<gene>
    <name evidence="1" type="ORF">HMPREF9453_01665</name>
</gene>
<dbReference type="OrthoDB" id="3036000at2"/>
<accession>H1D227</accession>
<proteinExistence type="predicted"/>
<protein>
    <submittedName>
        <fullName evidence="1">Uncharacterized protein</fullName>
    </submittedName>
</protein>
<keyword evidence="2" id="KW-1185">Reference proteome</keyword>
<dbReference type="RefSeq" id="WP_008860159.1">
    <property type="nucleotide sequence ID" value="NZ_JH591188.1"/>
</dbReference>
<dbReference type="EMBL" id="ADLT01000053">
    <property type="protein sequence ID" value="EHO62375.1"/>
    <property type="molecule type" value="Genomic_DNA"/>
</dbReference>
<dbReference type="AlphaFoldDB" id="H1D227"/>
<name>H1D227_9FIRM</name>
<sequence length="600" mass="69385">MIDHSYNPMWAPDFVLESSGVACGDKISLYAINVHGKIYFQYFMKSCNVSRRMADYLEKAFSGKDEAEIRNQLERLIKGDYNEKENWIYEYIPNRQGCIEAPVSLLKALFFQNKSCIVKHHSLDCDACVEMRRINWDIPASASIDAKKTVHNIYQAIRKEEDMTESRLQKLGLAQLSDKEQLEFEQLMRSMTPTEIKKMKSLRLAALFLNNCYKYDISPNAAVVSLAYKQLVSMKVADKEIENVKNFINSNNLNIELVKGSRLNSLYPQGFLRTHMDYDFLAQNLNEAFLLIDYLVNNCDYKLVLGGSVPFSFKLVEHRNKEIITGHIHLEKILQDQFQAVIDINMGGFPLGRTDVIQAAEQLSPEDLACITVAHLFKHDHAFIKDINDLYYMLRGNWLNKGILNQKIREYGLEFLFGKAVSFINDKFGLQDNGLNHIIKHPLCFITNNDWPFSRSSHFKVRMINLLLSSINQYGVINGITETKKQLLGTSSQRVPAMFSSAFHYLNQRTYLFPVVFFSHYVDIDENKGVMRIGNYPIYTYDNIAILPIGIFLMHHNKNESIDRRQLEKNIDEVLGLIGITEEDCNYSYLMEARKDTWLY</sequence>
<reference evidence="1 2" key="1">
    <citation type="submission" date="2011-11" db="EMBL/GenBank/DDBJ databases">
        <title>The Genome Sequence of Dialister succinatiphilus YIT 11850.</title>
        <authorList>
            <consortium name="The Broad Institute Genome Sequencing Platform"/>
            <person name="Earl A."/>
            <person name="Ward D."/>
            <person name="Feldgarden M."/>
            <person name="Gevers D."/>
            <person name="Morotomi M."/>
            <person name="Young S.K."/>
            <person name="Zeng Q."/>
            <person name="Gargeya S."/>
            <person name="Fitzgerald M."/>
            <person name="Haas B."/>
            <person name="Abouelleil A."/>
            <person name="Alvarado L."/>
            <person name="Arachchi H.M."/>
            <person name="Berlin A."/>
            <person name="Brown A."/>
            <person name="Chapman S.B."/>
            <person name="Dunbar C."/>
            <person name="Gearin G."/>
            <person name="Goldberg J."/>
            <person name="Griggs A."/>
            <person name="Gujja S."/>
            <person name="Heiman D."/>
            <person name="Howarth C."/>
            <person name="Lui A."/>
            <person name="MacDonald P.J.P."/>
            <person name="Montmayeur A."/>
            <person name="Murphy C."/>
            <person name="Neiman D."/>
            <person name="Pearson M."/>
            <person name="Priest M."/>
            <person name="Roberts A."/>
            <person name="Saif S."/>
            <person name="Shea T."/>
            <person name="Sisk P."/>
            <person name="Stolte C."/>
            <person name="Sykes S."/>
            <person name="Wortman J."/>
            <person name="Nusbaum C."/>
            <person name="Birren B."/>
        </authorList>
    </citation>
    <scope>NUCLEOTIDE SEQUENCE [LARGE SCALE GENOMIC DNA]</scope>
    <source>
        <strain evidence="1 2">YIT 11850</strain>
    </source>
</reference>
<evidence type="ECO:0000313" key="1">
    <source>
        <dbReference type="EMBL" id="EHO62375.1"/>
    </source>
</evidence>
<dbReference type="Proteomes" id="UP000003277">
    <property type="component" value="Unassembled WGS sequence"/>
</dbReference>
<evidence type="ECO:0000313" key="2">
    <source>
        <dbReference type="Proteomes" id="UP000003277"/>
    </source>
</evidence>
<dbReference type="PATRIC" id="fig|742743.3.peg.1691"/>
<comment type="caution">
    <text evidence="1">The sequence shown here is derived from an EMBL/GenBank/DDBJ whole genome shotgun (WGS) entry which is preliminary data.</text>
</comment>
<organism evidence="1 2">
    <name type="scientific">Dialister succinatiphilus YIT 11850</name>
    <dbReference type="NCBI Taxonomy" id="742743"/>
    <lineage>
        <taxon>Bacteria</taxon>
        <taxon>Bacillati</taxon>
        <taxon>Bacillota</taxon>
        <taxon>Negativicutes</taxon>
        <taxon>Veillonellales</taxon>
        <taxon>Veillonellaceae</taxon>
        <taxon>Dialister</taxon>
    </lineage>
</organism>